<accession>A0A0N4WJL5</accession>
<organism evidence="4">
    <name type="scientific">Haemonchus placei</name>
    <name type="common">Barber's pole worm</name>
    <dbReference type="NCBI Taxonomy" id="6290"/>
    <lineage>
        <taxon>Eukaryota</taxon>
        <taxon>Metazoa</taxon>
        <taxon>Ecdysozoa</taxon>
        <taxon>Nematoda</taxon>
        <taxon>Chromadorea</taxon>
        <taxon>Rhabditida</taxon>
        <taxon>Rhabditina</taxon>
        <taxon>Rhabditomorpha</taxon>
        <taxon>Strongyloidea</taxon>
        <taxon>Trichostrongylidae</taxon>
        <taxon>Haemonchus</taxon>
    </lineage>
</organism>
<feature type="compositionally biased region" description="Polar residues" evidence="1">
    <location>
        <begin position="70"/>
        <end position="81"/>
    </location>
</feature>
<reference evidence="4" key="1">
    <citation type="submission" date="2017-02" db="UniProtKB">
        <authorList>
            <consortium name="WormBaseParasite"/>
        </authorList>
    </citation>
    <scope>IDENTIFICATION</scope>
</reference>
<gene>
    <name evidence="2" type="ORF">HPLM_LOCUS11203</name>
</gene>
<evidence type="ECO:0000313" key="2">
    <source>
        <dbReference type="EMBL" id="VDO42218.1"/>
    </source>
</evidence>
<feature type="region of interest" description="Disordered" evidence="1">
    <location>
        <begin position="1"/>
        <end position="81"/>
    </location>
</feature>
<proteinExistence type="predicted"/>
<evidence type="ECO:0000313" key="4">
    <source>
        <dbReference type="WBParaSite" id="HPLM_0001121101-mRNA-1"/>
    </source>
</evidence>
<dbReference type="EMBL" id="UZAF01017494">
    <property type="protein sequence ID" value="VDO42218.1"/>
    <property type="molecule type" value="Genomic_DNA"/>
</dbReference>
<sequence>MRHALHQHHIDDHADDGDGNGNDDEDGDDCDAEDVSDLGGSDGDHDGGNDNGDDNDTAHQLPMTLFHPLTKNQAVFTESVQ</sequence>
<keyword evidence="3" id="KW-1185">Reference proteome</keyword>
<evidence type="ECO:0000313" key="3">
    <source>
        <dbReference type="Proteomes" id="UP000268014"/>
    </source>
</evidence>
<dbReference type="AlphaFoldDB" id="A0A0N4WJL5"/>
<feature type="compositionally biased region" description="Acidic residues" evidence="1">
    <location>
        <begin position="13"/>
        <end position="36"/>
    </location>
</feature>
<protein>
    <submittedName>
        <fullName evidence="2 4">Uncharacterized protein</fullName>
    </submittedName>
</protein>
<dbReference type="Proteomes" id="UP000268014">
    <property type="component" value="Unassembled WGS sequence"/>
</dbReference>
<reference evidence="2 3" key="2">
    <citation type="submission" date="2018-11" db="EMBL/GenBank/DDBJ databases">
        <authorList>
            <consortium name="Pathogen Informatics"/>
        </authorList>
    </citation>
    <scope>NUCLEOTIDE SEQUENCE [LARGE SCALE GENOMIC DNA]</scope>
    <source>
        <strain evidence="2 3">MHpl1</strain>
    </source>
</reference>
<dbReference type="WBParaSite" id="HPLM_0001121101-mRNA-1">
    <property type="protein sequence ID" value="HPLM_0001121101-mRNA-1"/>
    <property type="gene ID" value="HPLM_0001121101"/>
</dbReference>
<name>A0A0N4WJL5_HAEPC</name>
<evidence type="ECO:0000256" key="1">
    <source>
        <dbReference type="SAM" id="MobiDB-lite"/>
    </source>
</evidence>